<dbReference type="AlphaFoldDB" id="A0A3M0L621"/>
<dbReference type="Proteomes" id="UP000269221">
    <property type="component" value="Unassembled WGS sequence"/>
</dbReference>
<name>A0A3M0L621_HIRRU</name>
<keyword evidence="2" id="KW-1185">Reference proteome</keyword>
<protein>
    <submittedName>
        <fullName evidence="1">Uncharacterized protein</fullName>
    </submittedName>
</protein>
<comment type="caution">
    <text evidence="1">The sequence shown here is derived from an EMBL/GenBank/DDBJ whole genome shotgun (WGS) entry which is preliminary data.</text>
</comment>
<dbReference type="OrthoDB" id="9219410at2759"/>
<evidence type="ECO:0000313" key="2">
    <source>
        <dbReference type="Proteomes" id="UP000269221"/>
    </source>
</evidence>
<evidence type="ECO:0000313" key="1">
    <source>
        <dbReference type="EMBL" id="RMC19404.1"/>
    </source>
</evidence>
<accession>A0A3M0L621</accession>
<sequence length="115" mass="13012">MNSCRSNCMHSTMKGADKVIFQGMPFKRFLLTAFGVFETLLLADGWTVPQPKQNVWVTLANITNQETLCLSVASPDNLYSTCLVGLPMDVWPIAENTIRTMRGNSLKNEWIHMHH</sequence>
<gene>
    <name evidence="1" type="ORF">DUI87_04014</name>
</gene>
<organism evidence="1 2">
    <name type="scientific">Hirundo rustica rustica</name>
    <dbReference type="NCBI Taxonomy" id="333673"/>
    <lineage>
        <taxon>Eukaryota</taxon>
        <taxon>Metazoa</taxon>
        <taxon>Chordata</taxon>
        <taxon>Craniata</taxon>
        <taxon>Vertebrata</taxon>
        <taxon>Euteleostomi</taxon>
        <taxon>Archelosauria</taxon>
        <taxon>Archosauria</taxon>
        <taxon>Dinosauria</taxon>
        <taxon>Saurischia</taxon>
        <taxon>Theropoda</taxon>
        <taxon>Coelurosauria</taxon>
        <taxon>Aves</taxon>
        <taxon>Neognathae</taxon>
        <taxon>Neoaves</taxon>
        <taxon>Telluraves</taxon>
        <taxon>Australaves</taxon>
        <taxon>Passeriformes</taxon>
        <taxon>Sylvioidea</taxon>
        <taxon>Hirundinidae</taxon>
        <taxon>Hirundo</taxon>
    </lineage>
</organism>
<dbReference type="EMBL" id="QRBI01000095">
    <property type="protein sequence ID" value="RMC19404.1"/>
    <property type="molecule type" value="Genomic_DNA"/>
</dbReference>
<proteinExistence type="predicted"/>
<reference evidence="1 2" key="1">
    <citation type="submission" date="2018-07" db="EMBL/GenBank/DDBJ databases">
        <title>A high quality draft genome assembly of the barn swallow (H. rustica rustica).</title>
        <authorList>
            <person name="Formenti G."/>
            <person name="Chiara M."/>
            <person name="Poveda L."/>
            <person name="Francoijs K.-J."/>
            <person name="Bonisoli-Alquati A."/>
            <person name="Canova L."/>
            <person name="Gianfranceschi L."/>
            <person name="Horner D.S."/>
            <person name="Saino N."/>
        </authorList>
    </citation>
    <scope>NUCLEOTIDE SEQUENCE [LARGE SCALE GENOMIC DNA]</scope>
    <source>
        <strain evidence="1">Chelidonia</strain>
        <tissue evidence="1">Blood</tissue>
    </source>
</reference>